<dbReference type="EMBL" id="CP040798">
    <property type="protein sequence ID" value="QLB51090.1"/>
    <property type="molecule type" value="Genomic_DNA"/>
</dbReference>
<dbReference type="AlphaFoldDB" id="A0A7H8V3R1"/>
<accession>A0A7H8V3R1</accession>
<evidence type="ECO:0000259" key="1">
    <source>
        <dbReference type="Pfam" id="PF00533"/>
    </source>
</evidence>
<reference evidence="2 3" key="1">
    <citation type="submission" date="2019-06" db="EMBL/GenBank/DDBJ databases">
        <title>The organization of the Streptococcus sanguinis genomes.</title>
        <authorList>
            <person name="Wang H.Y."/>
            <person name="Chen Y.Y.M."/>
            <person name="Wu C.H."/>
        </authorList>
    </citation>
    <scope>NUCLEOTIDE SEQUENCE [LARGE SCALE GENOMIC DNA]</scope>
    <source>
        <strain evidence="2 3">CGMH058</strain>
    </source>
</reference>
<dbReference type="Proteomes" id="UP000509535">
    <property type="component" value="Chromosome"/>
</dbReference>
<dbReference type="Gene3D" id="3.40.50.10190">
    <property type="entry name" value="BRCT domain"/>
    <property type="match status" value="1"/>
</dbReference>
<evidence type="ECO:0000313" key="3">
    <source>
        <dbReference type="Proteomes" id="UP000509535"/>
    </source>
</evidence>
<name>A0A7H8V3R1_STRSA</name>
<evidence type="ECO:0000313" key="2">
    <source>
        <dbReference type="EMBL" id="QLB51090.1"/>
    </source>
</evidence>
<dbReference type="SUPFAM" id="SSF52113">
    <property type="entry name" value="BRCT domain"/>
    <property type="match status" value="1"/>
</dbReference>
<protein>
    <recommendedName>
        <fullName evidence="1">BRCT domain-containing protein</fullName>
    </recommendedName>
</protein>
<dbReference type="RefSeq" id="WP_023917005.1">
    <property type="nucleotide sequence ID" value="NZ_CP040798.1"/>
</dbReference>
<organism evidence="2 3">
    <name type="scientific">Streptococcus sanguinis</name>
    <dbReference type="NCBI Taxonomy" id="1305"/>
    <lineage>
        <taxon>Bacteria</taxon>
        <taxon>Bacillati</taxon>
        <taxon>Bacillota</taxon>
        <taxon>Bacilli</taxon>
        <taxon>Lactobacillales</taxon>
        <taxon>Streptococcaceae</taxon>
        <taxon>Streptococcus</taxon>
    </lineage>
</organism>
<feature type="domain" description="BRCT" evidence="1">
    <location>
        <begin position="4"/>
        <end position="69"/>
    </location>
</feature>
<dbReference type="InterPro" id="IPR036420">
    <property type="entry name" value="BRCT_dom_sf"/>
</dbReference>
<dbReference type="CDD" id="cd17748">
    <property type="entry name" value="BRCT_DNA_ligase_like"/>
    <property type="match status" value="1"/>
</dbReference>
<gene>
    <name evidence="2" type="ORF">FDP16_11890</name>
</gene>
<proteinExistence type="predicted"/>
<sequence length="94" mass="10649">MIDLKDKVVVITGSLRPLTRNEAVAFLTERGAIVQGYVSAQTQILVAGHKQLDLFKPDRRSKKYEAVLKRLEEGQEITILSEESFFTIVKESQE</sequence>
<dbReference type="InterPro" id="IPR001357">
    <property type="entry name" value="BRCT_dom"/>
</dbReference>
<dbReference type="Pfam" id="PF00533">
    <property type="entry name" value="BRCT"/>
    <property type="match status" value="1"/>
</dbReference>